<accession>A0ABW0M805</accession>
<protein>
    <submittedName>
        <fullName evidence="1">Thiol-disulfide oxidoreductase DCC family protein</fullName>
    </submittedName>
</protein>
<dbReference type="InterPro" id="IPR044691">
    <property type="entry name" value="DCC1_Trx"/>
</dbReference>
<organism evidence="1 2">
    <name type="scientific">Paraherbaspirillum soli</name>
    <dbReference type="NCBI Taxonomy" id="631222"/>
    <lineage>
        <taxon>Bacteria</taxon>
        <taxon>Pseudomonadati</taxon>
        <taxon>Pseudomonadota</taxon>
        <taxon>Betaproteobacteria</taxon>
        <taxon>Burkholderiales</taxon>
        <taxon>Oxalobacteraceae</taxon>
        <taxon>Paraherbaspirillum</taxon>
    </lineage>
</organism>
<sequence>MSTPELTLFFDGNCPFCAAEMRRLRHWDKAARLGFVDVALPGFDPAPLGVDMAALNRELHSQTAAGRMLVGIDSLLAAYTLVGRGWMVLPLRIRVLRPLLSGLYRLFARNRYRLSRWMGYKTAPACSEGVCEVGNPFFKR</sequence>
<dbReference type="Proteomes" id="UP001596045">
    <property type="component" value="Unassembled WGS sequence"/>
</dbReference>
<dbReference type="PANTHER" id="PTHR34290">
    <property type="entry name" value="SI:CH73-390P7.2"/>
    <property type="match status" value="1"/>
</dbReference>
<gene>
    <name evidence="1" type="ORF">ACFPM8_03750</name>
</gene>
<comment type="caution">
    <text evidence="1">The sequence shown here is derived from an EMBL/GenBank/DDBJ whole genome shotgun (WGS) entry which is preliminary data.</text>
</comment>
<dbReference type="PANTHER" id="PTHR34290:SF2">
    <property type="entry name" value="OS04G0668800 PROTEIN"/>
    <property type="match status" value="1"/>
</dbReference>
<dbReference type="Pfam" id="PF04134">
    <property type="entry name" value="DCC1-like"/>
    <property type="match status" value="1"/>
</dbReference>
<reference evidence="2" key="1">
    <citation type="journal article" date="2019" name="Int. J. Syst. Evol. Microbiol.">
        <title>The Global Catalogue of Microorganisms (GCM) 10K type strain sequencing project: providing services to taxonomists for standard genome sequencing and annotation.</title>
        <authorList>
            <consortium name="The Broad Institute Genomics Platform"/>
            <consortium name="The Broad Institute Genome Sequencing Center for Infectious Disease"/>
            <person name="Wu L."/>
            <person name="Ma J."/>
        </authorList>
    </citation>
    <scope>NUCLEOTIDE SEQUENCE [LARGE SCALE GENOMIC DNA]</scope>
    <source>
        <strain evidence="2">JCM 17066</strain>
    </source>
</reference>
<keyword evidence="2" id="KW-1185">Reference proteome</keyword>
<dbReference type="EMBL" id="JBHSMT010000008">
    <property type="protein sequence ID" value="MFC5473062.1"/>
    <property type="molecule type" value="Genomic_DNA"/>
</dbReference>
<name>A0ABW0M805_9BURK</name>
<dbReference type="RefSeq" id="WP_378995103.1">
    <property type="nucleotide sequence ID" value="NZ_JBHSMT010000008.1"/>
</dbReference>
<dbReference type="InterPro" id="IPR007263">
    <property type="entry name" value="DCC1-like"/>
</dbReference>
<proteinExistence type="predicted"/>
<evidence type="ECO:0000313" key="2">
    <source>
        <dbReference type="Proteomes" id="UP001596045"/>
    </source>
</evidence>
<evidence type="ECO:0000313" key="1">
    <source>
        <dbReference type="EMBL" id="MFC5473062.1"/>
    </source>
</evidence>